<dbReference type="GO" id="GO:0004070">
    <property type="term" value="F:aspartate carbamoyltransferase activity"/>
    <property type="evidence" value="ECO:0007669"/>
    <property type="project" value="UniProtKB-EC"/>
</dbReference>
<dbReference type="Pfam" id="PF00185">
    <property type="entry name" value="OTCace"/>
    <property type="match status" value="1"/>
</dbReference>
<feature type="binding site" evidence="7">
    <location>
        <position position="262"/>
    </location>
    <ligand>
        <name>carbamoyl phosphate</name>
        <dbReference type="ChEBI" id="CHEBI:58228"/>
    </ligand>
</feature>
<dbReference type="HAMAP" id="MF_00001">
    <property type="entry name" value="Asp_carb_tr"/>
    <property type="match status" value="1"/>
</dbReference>
<evidence type="ECO:0000256" key="5">
    <source>
        <dbReference type="ARBA" id="ARBA00043884"/>
    </source>
</evidence>
<feature type="binding site" evidence="7">
    <location>
        <position position="132"/>
    </location>
    <ligand>
        <name>carbamoyl phosphate</name>
        <dbReference type="ChEBI" id="CHEBI:58228"/>
    </ligand>
</feature>
<comment type="catalytic activity">
    <reaction evidence="6 7">
        <text>carbamoyl phosphate + L-aspartate = N-carbamoyl-L-aspartate + phosphate + H(+)</text>
        <dbReference type="Rhea" id="RHEA:20013"/>
        <dbReference type="ChEBI" id="CHEBI:15378"/>
        <dbReference type="ChEBI" id="CHEBI:29991"/>
        <dbReference type="ChEBI" id="CHEBI:32814"/>
        <dbReference type="ChEBI" id="CHEBI:43474"/>
        <dbReference type="ChEBI" id="CHEBI:58228"/>
        <dbReference type="EC" id="2.1.3.2"/>
    </reaction>
</comment>
<feature type="binding site" evidence="7">
    <location>
        <position position="80"/>
    </location>
    <ligand>
        <name>L-aspartate</name>
        <dbReference type="ChEBI" id="CHEBI:29991"/>
    </ligand>
</feature>
<proteinExistence type="inferred from homology"/>
<dbReference type="Pfam" id="PF02729">
    <property type="entry name" value="OTCace_N"/>
    <property type="match status" value="1"/>
</dbReference>
<feature type="binding site" evidence="7">
    <location>
        <position position="51"/>
    </location>
    <ligand>
        <name>carbamoyl phosphate</name>
        <dbReference type="ChEBI" id="CHEBI:58228"/>
    </ligand>
</feature>
<dbReference type="EMBL" id="JBHSHL010000009">
    <property type="protein sequence ID" value="MFC4804027.1"/>
    <property type="molecule type" value="Genomic_DNA"/>
</dbReference>
<comment type="caution">
    <text evidence="11">The sequence shown here is derived from an EMBL/GenBank/DDBJ whole genome shotgun (WGS) entry which is preliminary data.</text>
</comment>
<dbReference type="InterPro" id="IPR002082">
    <property type="entry name" value="Asp_carbamoyltransf"/>
</dbReference>
<accession>A0ABV9QI68</accession>
<feature type="binding site" evidence="7">
    <location>
        <position position="52"/>
    </location>
    <ligand>
        <name>carbamoyl phosphate</name>
        <dbReference type="ChEBI" id="CHEBI:58228"/>
    </ligand>
</feature>
<reference evidence="12" key="1">
    <citation type="journal article" date="2019" name="Int. J. Syst. Evol. Microbiol.">
        <title>The Global Catalogue of Microorganisms (GCM) 10K type strain sequencing project: providing services to taxonomists for standard genome sequencing and annotation.</title>
        <authorList>
            <consortium name="The Broad Institute Genomics Platform"/>
            <consortium name="The Broad Institute Genome Sequencing Center for Infectious Disease"/>
            <person name="Wu L."/>
            <person name="Ma J."/>
        </authorList>
    </citation>
    <scope>NUCLEOTIDE SEQUENCE [LARGE SCALE GENOMIC DNA]</scope>
    <source>
        <strain evidence="12">CCUG 46385</strain>
    </source>
</reference>
<evidence type="ECO:0000256" key="1">
    <source>
        <dbReference type="ARBA" id="ARBA00004852"/>
    </source>
</evidence>
<dbReference type="PROSITE" id="PS00097">
    <property type="entry name" value="CARBAMOYLTRANSFERASE"/>
    <property type="match status" value="1"/>
</dbReference>
<dbReference type="Gene3D" id="3.40.50.1370">
    <property type="entry name" value="Aspartate/ornithine carbamoyltransferase"/>
    <property type="match status" value="2"/>
</dbReference>
<feature type="binding site" evidence="7">
    <location>
        <position position="222"/>
    </location>
    <ligand>
        <name>L-aspartate</name>
        <dbReference type="ChEBI" id="CHEBI:29991"/>
    </ligand>
</feature>
<keyword evidence="12" id="KW-1185">Reference proteome</keyword>
<dbReference type="Pfam" id="PF02748">
    <property type="entry name" value="PyrI_C"/>
    <property type="match status" value="1"/>
</dbReference>
<feature type="binding site" evidence="7">
    <location>
        <position position="101"/>
    </location>
    <ligand>
        <name>carbamoyl phosphate</name>
        <dbReference type="ChEBI" id="CHEBI:58228"/>
    </ligand>
</feature>
<evidence type="ECO:0000256" key="7">
    <source>
        <dbReference type="HAMAP-Rule" id="MF_00001"/>
    </source>
</evidence>
<evidence type="ECO:0000259" key="10">
    <source>
        <dbReference type="Pfam" id="PF02748"/>
    </source>
</evidence>
<evidence type="ECO:0000256" key="3">
    <source>
        <dbReference type="ARBA" id="ARBA00022679"/>
    </source>
</evidence>
<dbReference type="RefSeq" id="WP_379787509.1">
    <property type="nucleotide sequence ID" value="NZ_JBHSHL010000009.1"/>
</dbReference>
<dbReference type="SUPFAM" id="SSF53671">
    <property type="entry name" value="Aspartate/ornithine carbamoyltransferase"/>
    <property type="match status" value="1"/>
</dbReference>
<evidence type="ECO:0000256" key="6">
    <source>
        <dbReference type="ARBA" id="ARBA00048859"/>
    </source>
</evidence>
<dbReference type="PRINTS" id="PR00100">
    <property type="entry name" value="AOTCASE"/>
</dbReference>
<comment type="similarity">
    <text evidence="2 7">Belongs to the aspartate/ornithine carbamoyltransferase superfamily. ATCase family.</text>
</comment>
<evidence type="ECO:0000313" key="11">
    <source>
        <dbReference type="EMBL" id="MFC4804027.1"/>
    </source>
</evidence>
<feature type="domain" description="Aspartate carbamoyltransferase regulatory subunit C-terminal" evidence="10">
    <location>
        <begin position="318"/>
        <end position="357"/>
    </location>
</feature>
<organism evidence="11 12">
    <name type="scientific">Filifactor villosus</name>
    <dbReference type="NCBI Taxonomy" id="29374"/>
    <lineage>
        <taxon>Bacteria</taxon>
        <taxon>Bacillati</taxon>
        <taxon>Bacillota</taxon>
        <taxon>Clostridia</taxon>
        <taxon>Peptostreptococcales</taxon>
        <taxon>Filifactoraceae</taxon>
        <taxon>Filifactor</taxon>
    </lineage>
</organism>
<dbReference type="Gene3D" id="2.30.30.20">
    <property type="entry name" value="Aspartate carbamoyltransferase regulatory subunit, C-terminal domain"/>
    <property type="match status" value="1"/>
</dbReference>
<keyword evidence="4 7" id="KW-0665">Pyrimidine biosynthesis</keyword>
<feature type="domain" description="Aspartate/ornithine carbamoyltransferase carbamoyl-P binding" evidence="9">
    <location>
        <begin position="2"/>
        <end position="141"/>
    </location>
</feature>
<dbReference type="InterPro" id="IPR006130">
    <property type="entry name" value="Asp/Orn_carbamoylTrfase"/>
</dbReference>
<feature type="domain" description="Aspartate/ornithine carbamoyltransferase Asp/Orn-binding" evidence="8">
    <location>
        <begin position="149"/>
        <end position="295"/>
    </location>
</feature>
<dbReference type="SUPFAM" id="SSF57825">
    <property type="entry name" value="Aspartate carbamoyltransferase, Regulatory-chain, C-terminal domain"/>
    <property type="match status" value="1"/>
</dbReference>
<comment type="subunit">
    <text evidence="7">Heterododecamer (2C3:3R2) of six catalytic PyrB chains organized as two trimers (C3), and six regulatory PyrI chains organized as three dimers (R2).</text>
</comment>
<feature type="binding site" evidence="7">
    <location>
        <position position="162"/>
    </location>
    <ligand>
        <name>L-aspartate</name>
        <dbReference type="ChEBI" id="CHEBI:29991"/>
    </ligand>
</feature>
<dbReference type="PRINTS" id="PR00101">
    <property type="entry name" value="ATCASE"/>
</dbReference>
<dbReference type="InterPro" id="IPR006132">
    <property type="entry name" value="Asp/Orn_carbamoyltranf_P-bd"/>
</dbReference>
<comment type="pathway">
    <text evidence="1 7">Pyrimidine metabolism; UMP biosynthesis via de novo pathway; (S)-dihydroorotate from bicarbonate: step 2/3.</text>
</comment>
<dbReference type="InterPro" id="IPR020542">
    <property type="entry name" value="Asp_carbamoyltrfase_reg_C"/>
</dbReference>
<comment type="function">
    <text evidence="5 7">Catalyzes the condensation of carbamoyl phosphate and aspartate to form carbamoyl aspartate and inorganic phosphate, the committed step in the de novo pyrimidine nucleotide biosynthesis pathway.</text>
</comment>
<dbReference type="NCBIfam" id="NF002032">
    <property type="entry name" value="PRK00856.1"/>
    <property type="match status" value="1"/>
</dbReference>
<dbReference type="PANTHER" id="PTHR45753">
    <property type="entry name" value="ORNITHINE CARBAMOYLTRANSFERASE, MITOCHONDRIAL"/>
    <property type="match status" value="1"/>
</dbReference>
<name>A0ABV9QI68_9FIRM</name>
<evidence type="ECO:0000259" key="9">
    <source>
        <dbReference type="Pfam" id="PF02729"/>
    </source>
</evidence>
<dbReference type="EC" id="2.1.3.2" evidence="7"/>
<keyword evidence="3 7" id="KW-0808">Transferase</keyword>
<protein>
    <recommendedName>
        <fullName evidence="7">Aspartate carbamoyltransferase</fullName>
        <ecNumber evidence="7">2.1.3.2</ecNumber>
    </recommendedName>
    <alternativeName>
        <fullName evidence="7">Aspartate transcarbamylase</fullName>
        <shortName evidence="7">ATCase</shortName>
    </alternativeName>
</protein>
<gene>
    <name evidence="7 11" type="primary">pyrB</name>
    <name evidence="11" type="ORF">ACFO4R_02925</name>
</gene>
<dbReference type="PANTHER" id="PTHR45753:SF6">
    <property type="entry name" value="ASPARTATE CARBAMOYLTRANSFERASE"/>
    <property type="match status" value="1"/>
</dbReference>
<dbReference type="InterPro" id="IPR036901">
    <property type="entry name" value="Asp/Orn_carbamoylTrfase_sf"/>
</dbReference>
<dbReference type="InterPro" id="IPR006131">
    <property type="entry name" value="Asp_carbamoyltransf_Asp/Orn-bd"/>
</dbReference>
<feature type="binding site" evidence="7">
    <location>
        <position position="129"/>
    </location>
    <ligand>
        <name>carbamoyl phosphate</name>
        <dbReference type="ChEBI" id="CHEBI:58228"/>
    </ligand>
</feature>
<dbReference type="NCBIfam" id="TIGR00670">
    <property type="entry name" value="asp_carb_tr"/>
    <property type="match status" value="1"/>
</dbReference>
<evidence type="ECO:0000256" key="2">
    <source>
        <dbReference type="ARBA" id="ARBA00008896"/>
    </source>
</evidence>
<sequence>MKHLIGINDFSMDELAELIKVGQDISEHPKKYMDRMKGRVMATLFFEPSTRTKFSFEAAMLRLGGQVIGFSEVKNSSVAKGESLKDTVETVGCYSDLIVMRHPLEGAAKLATEVLDVPLINAGDGGHQHPTQTLTDLLTIYKEMGRVDNLNIALVGDLKYGRTVHSLVDAMSKYDNNTFFFVSPKELEMPEYIKNSLKGGCFFESTSLEEVLPKVDIVYMTRIQKERFDDLETYERLKGIYILDKEKMELAKEDAIILHPLPRVNEITEEVDRDPRAKYFPQAKNGMYIRMALILKLVEEAEKNPQRPVEEVYSTIYTKCPNPKCVSNHEYVESVAFHEKTAEDLAYSCEYCDKVITI</sequence>
<evidence type="ECO:0000259" key="8">
    <source>
        <dbReference type="Pfam" id="PF00185"/>
    </source>
</evidence>
<dbReference type="InterPro" id="IPR036792">
    <property type="entry name" value="Asp_carbatrfase_reg_C_sf"/>
</dbReference>
<dbReference type="Proteomes" id="UP001595916">
    <property type="component" value="Unassembled WGS sequence"/>
</dbReference>
<evidence type="ECO:0000313" key="12">
    <source>
        <dbReference type="Proteomes" id="UP001595916"/>
    </source>
</evidence>
<evidence type="ECO:0000256" key="4">
    <source>
        <dbReference type="ARBA" id="ARBA00022975"/>
    </source>
</evidence>
<feature type="binding site" evidence="7">
    <location>
        <position position="261"/>
    </location>
    <ligand>
        <name>carbamoyl phosphate</name>
        <dbReference type="ChEBI" id="CHEBI:58228"/>
    </ligand>
</feature>